<evidence type="ECO:0000259" key="2">
    <source>
        <dbReference type="Pfam" id="PF24924"/>
    </source>
</evidence>
<organism evidence="3 4">
    <name type="scientific">Mucuna pruriens</name>
    <name type="common">Velvet bean</name>
    <name type="synonym">Dolichos pruriens</name>
    <dbReference type="NCBI Taxonomy" id="157652"/>
    <lineage>
        <taxon>Eukaryota</taxon>
        <taxon>Viridiplantae</taxon>
        <taxon>Streptophyta</taxon>
        <taxon>Embryophyta</taxon>
        <taxon>Tracheophyta</taxon>
        <taxon>Spermatophyta</taxon>
        <taxon>Magnoliopsida</taxon>
        <taxon>eudicotyledons</taxon>
        <taxon>Gunneridae</taxon>
        <taxon>Pentapetalae</taxon>
        <taxon>rosids</taxon>
        <taxon>fabids</taxon>
        <taxon>Fabales</taxon>
        <taxon>Fabaceae</taxon>
        <taxon>Papilionoideae</taxon>
        <taxon>50 kb inversion clade</taxon>
        <taxon>NPAAA clade</taxon>
        <taxon>indigoferoid/millettioid clade</taxon>
        <taxon>Phaseoleae</taxon>
        <taxon>Mucuna</taxon>
    </lineage>
</organism>
<keyword evidence="4" id="KW-1185">Reference proteome</keyword>
<feature type="domain" description="DUF7745" evidence="2">
    <location>
        <begin position="2"/>
        <end position="86"/>
    </location>
</feature>
<dbReference type="EMBL" id="QJKJ01007619">
    <property type="protein sequence ID" value="RDX82520.1"/>
    <property type="molecule type" value="Genomic_DNA"/>
</dbReference>
<evidence type="ECO:0000313" key="4">
    <source>
        <dbReference type="Proteomes" id="UP000257109"/>
    </source>
</evidence>
<reference evidence="3" key="1">
    <citation type="submission" date="2018-05" db="EMBL/GenBank/DDBJ databases">
        <title>Draft genome of Mucuna pruriens seed.</title>
        <authorList>
            <person name="Nnadi N.E."/>
            <person name="Vos R."/>
            <person name="Hasami M.H."/>
            <person name="Devisetty U.K."/>
            <person name="Aguiy J.C."/>
        </authorList>
    </citation>
    <scope>NUCLEOTIDE SEQUENCE [LARGE SCALE GENOMIC DNA]</scope>
    <source>
        <strain evidence="3">JCA_2017</strain>
    </source>
</reference>
<dbReference type="OrthoDB" id="1459749at2759"/>
<evidence type="ECO:0000256" key="1">
    <source>
        <dbReference type="SAM" id="Coils"/>
    </source>
</evidence>
<dbReference type="Pfam" id="PF24924">
    <property type="entry name" value="DUF7745"/>
    <property type="match status" value="1"/>
</dbReference>
<gene>
    <name evidence="3" type="ORF">CR513_36668</name>
</gene>
<accession>A0A371FWF0</accession>
<feature type="coiled-coil region" evidence="1">
    <location>
        <begin position="114"/>
        <end position="141"/>
    </location>
</feature>
<feature type="non-terminal residue" evidence="3">
    <location>
        <position position="1"/>
    </location>
</feature>
<comment type="caution">
    <text evidence="3">The sequence shown here is derived from an EMBL/GenBank/DDBJ whole genome shotgun (WGS) entry which is preliminary data.</text>
</comment>
<protein>
    <recommendedName>
        <fullName evidence="2">DUF7745 domain-containing protein</fullName>
    </recommendedName>
</protein>
<name>A0A371FWF0_MUCPR</name>
<dbReference type="AlphaFoldDB" id="A0A371FWF0"/>
<dbReference type="Proteomes" id="UP000257109">
    <property type="component" value="Unassembled WGS sequence"/>
</dbReference>
<proteinExistence type="predicted"/>
<sequence>MITNCGEYPNVPLLELTSRRAGYPMVSGPLEEALTPLWIESAQAHRGEHHRKIRRAWASVVRQGATWRTRSCGTSPEYRAWLEQRVHLVGLPWGSIQHQDQGTRVYEIQETLKIEALEGTLEQMKTERGMLKRKLEIALEEACQERQLSDEFSKKARPKKESRLKIGRCLKAADQEICSRRAERDQMAVKREQLEETMATLRSREVEREDEVRGLRERVLLLEEELKAARLSKEHLQNQRRSNLLALVEARGKTDEAESQLEELRWTLEGWKRRCQDIVDEAEIQVRAAMADTQFWKDKYIKLAWFTNQALMSIPRRLRAAEDMMDLTKTPREIKEFLEQCRALYDMVKELSAPP</sequence>
<dbReference type="InterPro" id="IPR056647">
    <property type="entry name" value="DUF7745"/>
</dbReference>
<keyword evidence="1" id="KW-0175">Coiled coil</keyword>
<evidence type="ECO:0000313" key="3">
    <source>
        <dbReference type="EMBL" id="RDX82520.1"/>
    </source>
</evidence>
<feature type="coiled-coil region" evidence="1">
    <location>
        <begin position="184"/>
        <end position="274"/>
    </location>
</feature>